<accession>A0A8S5TZ24</accession>
<name>A0A8S5TZ24_9CAUD</name>
<proteinExistence type="predicted"/>
<sequence length="48" mass="5183">MLGAIACALVITIVGTVKKFVVNRFLQMESDINDLNELVSEIVSGSDE</sequence>
<reference evidence="1" key="1">
    <citation type="journal article" date="2021" name="Proc. Natl. Acad. Sci. U.S.A.">
        <title>A Catalog of Tens of Thousands of Viruses from Human Metagenomes Reveals Hidden Associations with Chronic Diseases.</title>
        <authorList>
            <person name="Tisza M.J."/>
            <person name="Buck C.B."/>
        </authorList>
    </citation>
    <scope>NUCLEOTIDE SEQUENCE</scope>
    <source>
        <strain evidence="1">CtnPP24</strain>
    </source>
</reference>
<organism evidence="1">
    <name type="scientific">Siphoviridae sp. ctnPP24</name>
    <dbReference type="NCBI Taxonomy" id="2825662"/>
    <lineage>
        <taxon>Viruses</taxon>
        <taxon>Duplodnaviria</taxon>
        <taxon>Heunggongvirae</taxon>
        <taxon>Uroviricota</taxon>
        <taxon>Caudoviricetes</taxon>
    </lineage>
</organism>
<evidence type="ECO:0000313" key="1">
    <source>
        <dbReference type="EMBL" id="DAF87454.1"/>
    </source>
</evidence>
<dbReference type="EMBL" id="BK015962">
    <property type="protein sequence ID" value="DAF87454.1"/>
    <property type="molecule type" value="Genomic_DNA"/>
</dbReference>
<protein>
    <submittedName>
        <fullName evidence="1">Uncharacterized protein</fullName>
    </submittedName>
</protein>